<evidence type="ECO:0000256" key="14">
    <source>
        <dbReference type="HAMAP-Rule" id="MF_00052"/>
    </source>
</evidence>
<name>E2ZC99_9FIRM</name>
<dbReference type="HOGENOM" id="CLU_036532_2_1_9"/>
<dbReference type="Proteomes" id="UP000003195">
    <property type="component" value="Unassembled WGS sequence"/>
</dbReference>
<keyword evidence="19" id="KW-1185">Reference proteome</keyword>
<evidence type="ECO:0000256" key="5">
    <source>
        <dbReference type="ARBA" id="ARBA00007383"/>
    </source>
</evidence>
<dbReference type="NCBIfam" id="NF000595">
    <property type="entry name" value="PRK00015.1-3"/>
    <property type="match status" value="1"/>
</dbReference>
<comment type="catalytic activity">
    <reaction evidence="1 14 15 16">
        <text>Endonucleolytic cleavage to 5'-phosphomonoester.</text>
        <dbReference type="EC" id="3.1.26.4"/>
    </reaction>
</comment>
<dbReference type="GO" id="GO:0006298">
    <property type="term" value="P:mismatch repair"/>
    <property type="evidence" value="ECO:0007669"/>
    <property type="project" value="TreeGrafter"/>
</dbReference>
<keyword evidence="13 14" id="KW-0464">Manganese</keyword>
<feature type="domain" description="RNase H type-2" evidence="17">
    <location>
        <begin position="75"/>
        <end position="264"/>
    </location>
</feature>
<dbReference type="Gene3D" id="3.30.420.10">
    <property type="entry name" value="Ribonuclease H-like superfamily/Ribonuclease H"/>
    <property type="match status" value="1"/>
</dbReference>
<evidence type="ECO:0000256" key="2">
    <source>
        <dbReference type="ARBA" id="ARBA00001946"/>
    </source>
</evidence>
<keyword evidence="11 14" id="KW-0255">Endonuclease</keyword>
<keyword evidence="10 14" id="KW-0479">Metal-binding</keyword>
<dbReference type="NCBIfam" id="NF000594">
    <property type="entry name" value="PRK00015.1-1"/>
    <property type="match status" value="1"/>
</dbReference>
<organism evidence="18 19">
    <name type="scientific">Megasphaera micronuciformis F0359</name>
    <dbReference type="NCBI Taxonomy" id="706434"/>
    <lineage>
        <taxon>Bacteria</taxon>
        <taxon>Bacillati</taxon>
        <taxon>Bacillota</taxon>
        <taxon>Negativicutes</taxon>
        <taxon>Veillonellales</taxon>
        <taxon>Veillonellaceae</taxon>
        <taxon>Megasphaera</taxon>
    </lineage>
</organism>
<dbReference type="GO" id="GO:0005737">
    <property type="term" value="C:cytoplasm"/>
    <property type="evidence" value="ECO:0007669"/>
    <property type="project" value="UniProtKB-SubCell"/>
</dbReference>
<protein>
    <recommendedName>
        <fullName evidence="7 14">Ribonuclease HII</fullName>
        <shortName evidence="14">RNase HII</shortName>
        <ecNumber evidence="6 14">3.1.26.4</ecNumber>
    </recommendedName>
</protein>
<gene>
    <name evidence="14 18" type="primary">rnhB</name>
    <name evidence="18" type="ORF">HMPREF9429_01271</name>
</gene>
<dbReference type="InterPro" id="IPR012337">
    <property type="entry name" value="RNaseH-like_sf"/>
</dbReference>
<dbReference type="SUPFAM" id="SSF53098">
    <property type="entry name" value="Ribonuclease H-like"/>
    <property type="match status" value="1"/>
</dbReference>
<dbReference type="eggNOG" id="COG0164">
    <property type="taxonomic scope" value="Bacteria"/>
</dbReference>
<dbReference type="STRING" id="706434.HMPREF9429_01271"/>
<evidence type="ECO:0000256" key="6">
    <source>
        <dbReference type="ARBA" id="ARBA00012180"/>
    </source>
</evidence>
<evidence type="ECO:0000256" key="10">
    <source>
        <dbReference type="ARBA" id="ARBA00022723"/>
    </source>
</evidence>
<comment type="subcellular location">
    <subcellularLocation>
        <location evidence="4 14">Cytoplasm</location>
    </subcellularLocation>
</comment>
<dbReference type="InterPro" id="IPR024567">
    <property type="entry name" value="RNase_HII/HIII_dom"/>
</dbReference>
<evidence type="ECO:0000313" key="19">
    <source>
        <dbReference type="Proteomes" id="UP000003195"/>
    </source>
</evidence>
<comment type="cofactor">
    <cofactor evidence="2">
        <name>Mg(2+)</name>
        <dbReference type="ChEBI" id="CHEBI:18420"/>
    </cofactor>
</comment>
<evidence type="ECO:0000256" key="8">
    <source>
        <dbReference type="ARBA" id="ARBA00022490"/>
    </source>
</evidence>
<accession>E2ZC99</accession>
<dbReference type="InterPro" id="IPR036397">
    <property type="entry name" value="RNaseH_sf"/>
</dbReference>
<evidence type="ECO:0000256" key="1">
    <source>
        <dbReference type="ARBA" id="ARBA00000077"/>
    </source>
</evidence>
<evidence type="ECO:0000259" key="17">
    <source>
        <dbReference type="PROSITE" id="PS51975"/>
    </source>
</evidence>
<evidence type="ECO:0000256" key="15">
    <source>
        <dbReference type="PROSITE-ProRule" id="PRU01319"/>
    </source>
</evidence>
<dbReference type="PANTHER" id="PTHR10954:SF18">
    <property type="entry name" value="RIBONUCLEASE HII"/>
    <property type="match status" value="1"/>
</dbReference>
<dbReference type="RefSeq" id="WP_006942413.1">
    <property type="nucleotide sequence ID" value="NZ_GL538208.1"/>
</dbReference>
<reference evidence="18 19" key="1">
    <citation type="submission" date="2010-08" db="EMBL/GenBank/DDBJ databases">
        <authorList>
            <person name="Weinstock G."/>
            <person name="Sodergren E."/>
            <person name="Clifton S."/>
            <person name="Fulton L."/>
            <person name="Fulton B."/>
            <person name="Courtney L."/>
            <person name="Fronick C."/>
            <person name="Harrison M."/>
            <person name="Strong C."/>
            <person name="Farmer C."/>
            <person name="Delahaunty K."/>
            <person name="Markovic C."/>
            <person name="Hall O."/>
            <person name="Minx P."/>
            <person name="Tomlinson C."/>
            <person name="Mitreva M."/>
            <person name="Hou S."/>
            <person name="Chen J."/>
            <person name="Wollam A."/>
            <person name="Pepin K.H."/>
            <person name="Johnson M."/>
            <person name="Bhonagiri V."/>
            <person name="Zhang X."/>
            <person name="Suruliraj S."/>
            <person name="Warren W."/>
            <person name="Chinwalla A."/>
            <person name="Mardis E.R."/>
            <person name="Wilson R.K."/>
        </authorList>
    </citation>
    <scope>NUCLEOTIDE SEQUENCE [LARGE SCALE GENOMIC DNA]</scope>
    <source>
        <strain evidence="18 19">F0359</strain>
    </source>
</reference>
<keyword evidence="12 14" id="KW-0378">Hydrolase</keyword>
<dbReference type="InterPro" id="IPR001352">
    <property type="entry name" value="RNase_HII/HIII"/>
</dbReference>
<dbReference type="EMBL" id="AECS01000037">
    <property type="protein sequence ID" value="EFQ04086.1"/>
    <property type="molecule type" value="Genomic_DNA"/>
</dbReference>
<dbReference type="AlphaFoldDB" id="E2ZC99"/>
<feature type="binding site" evidence="14 15">
    <location>
        <position position="81"/>
    </location>
    <ligand>
        <name>a divalent metal cation</name>
        <dbReference type="ChEBI" id="CHEBI:60240"/>
    </ligand>
</feature>
<dbReference type="InterPro" id="IPR022898">
    <property type="entry name" value="RNase_HII"/>
</dbReference>
<dbReference type="PROSITE" id="PS51975">
    <property type="entry name" value="RNASE_H_2"/>
    <property type="match status" value="1"/>
</dbReference>
<dbReference type="GO" id="GO:0043137">
    <property type="term" value="P:DNA replication, removal of RNA primer"/>
    <property type="evidence" value="ECO:0007669"/>
    <property type="project" value="TreeGrafter"/>
</dbReference>
<dbReference type="GO" id="GO:0004523">
    <property type="term" value="F:RNA-DNA hybrid ribonuclease activity"/>
    <property type="evidence" value="ECO:0007669"/>
    <property type="project" value="UniProtKB-UniRule"/>
</dbReference>
<evidence type="ECO:0000256" key="13">
    <source>
        <dbReference type="ARBA" id="ARBA00023211"/>
    </source>
</evidence>
<sequence>MVDIQTLSLEEIRMLLETEGEHIQPLLQAMDEDHRKGVQTAAAAYRKRRERIRKEKARLKGMLRYEEKLYAKGYRYIAGIDEAGRGPVAGPVTIAAVILPIRPLIYGLNDSKKVSHKRREELFDTIMNEAIAVSCINFSEADIDRYDIYHATQRAMYTAVKTLDISPQAVLIDAMPLPDLEIYHESIVGGDAQSQSIAAASIIAKVTRDRIMEEYDRQYPRYGFAEHKGYLTQTHKDAIAQYGPCPIHRKSFEPVKSMVGFSRDTL</sequence>
<comment type="function">
    <text evidence="3 14 16">Endonuclease that specifically degrades the RNA of RNA-DNA hybrids.</text>
</comment>
<dbReference type="GO" id="GO:0032299">
    <property type="term" value="C:ribonuclease H2 complex"/>
    <property type="evidence" value="ECO:0007669"/>
    <property type="project" value="TreeGrafter"/>
</dbReference>
<dbReference type="CDD" id="cd07182">
    <property type="entry name" value="RNase_HII_bacteria_HII_like"/>
    <property type="match status" value="1"/>
</dbReference>
<dbReference type="FunFam" id="3.30.420.10:FF:000006">
    <property type="entry name" value="Ribonuclease HII"/>
    <property type="match status" value="1"/>
</dbReference>
<dbReference type="EC" id="3.1.26.4" evidence="6 14"/>
<dbReference type="PANTHER" id="PTHR10954">
    <property type="entry name" value="RIBONUCLEASE H2 SUBUNIT A"/>
    <property type="match status" value="1"/>
</dbReference>
<evidence type="ECO:0000313" key="18">
    <source>
        <dbReference type="EMBL" id="EFQ04086.1"/>
    </source>
</evidence>
<evidence type="ECO:0000256" key="3">
    <source>
        <dbReference type="ARBA" id="ARBA00004065"/>
    </source>
</evidence>
<evidence type="ECO:0000256" key="16">
    <source>
        <dbReference type="RuleBase" id="RU003515"/>
    </source>
</evidence>
<dbReference type="GO" id="GO:0003723">
    <property type="term" value="F:RNA binding"/>
    <property type="evidence" value="ECO:0007669"/>
    <property type="project" value="UniProtKB-UniRule"/>
</dbReference>
<comment type="cofactor">
    <cofactor evidence="14 15">
        <name>Mn(2+)</name>
        <dbReference type="ChEBI" id="CHEBI:29035"/>
    </cofactor>
    <cofactor evidence="14 15">
        <name>Mg(2+)</name>
        <dbReference type="ChEBI" id="CHEBI:18420"/>
    </cofactor>
    <text evidence="14 15">Manganese or magnesium. Binds 1 divalent metal ion per monomer in the absence of substrate. May bind a second metal ion after substrate binding.</text>
</comment>
<feature type="binding site" evidence="14 15">
    <location>
        <position position="173"/>
    </location>
    <ligand>
        <name>a divalent metal cation</name>
        <dbReference type="ChEBI" id="CHEBI:60240"/>
    </ligand>
</feature>
<keyword evidence="9 14" id="KW-0540">Nuclease</keyword>
<evidence type="ECO:0000256" key="11">
    <source>
        <dbReference type="ARBA" id="ARBA00022759"/>
    </source>
</evidence>
<dbReference type="HAMAP" id="MF_00052_B">
    <property type="entry name" value="RNase_HII_B"/>
    <property type="match status" value="1"/>
</dbReference>
<evidence type="ECO:0000256" key="4">
    <source>
        <dbReference type="ARBA" id="ARBA00004496"/>
    </source>
</evidence>
<dbReference type="Pfam" id="PF01351">
    <property type="entry name" value="RNase_HII"/>
    <property type="match status" value="1"/>
</dbReference>
<evidence type="ECO:0000256" key="9">
    <source>
        <dbReference type="ARBA" id="ARBA00022722"/>
    </source>
</evidence>
<dbReference type="GO" id="GO:0030145">
    <property type="term" value="F:manganese ion binding"/>
    <property type="evidence" value="ECO:0007669"/>
    <property type="project" value="UniProtKB-UniRule"/>
</dbReference>
<comment type="caution">
    <text evidence="18">The sequence shown here is derived from an EMBL/GenBank/DDBJ whole genome shotgun (WGS) entry which is preliminary data.</text>
</comment>
<evidence type="ECO:0000256" key="7">
    <source>
        <dbReference type="ARBA" id="ARBA00019179"/>
    </source>
</evidence>
<keyword evidence="8 14" id="KW-0963">Cytoplasm</keyword>
<dbReference type="OrthoDB" id="9803420at2"/>
<proteinExistence type="inferred from homology"/>
<evidence type="ECO:0000256" key="12">
    <source>
        <dbReference type="ARBA" id="ARBA00022801"/>
    </source>
</evidence>
<feature type="binding site" evidence="14 15">
    <location>
        <position position="82"/>
    </location>
    <ligand>
        <name>a divalent metal cation</name>
        <dbReference type="ChEBI" id="CHEBI:60240"/>
    </ligand>
</feature>
<comment type="similarity">
    <text evidence="5 14 16">Belongs to the RNase HII family.</text>
</comment>